<dbReference type="GO" id="GO:0006508">
    <property type="term" value="P:proteolysis"/>
    <property type="evidence" value="ECO:0007669"/>
    <property type="project" value="UniProtKB-KW"/>
</dbReference>
<sequence>MKFLIALSFLGLVAANAIPKEFSPKGQALVDKINRAQNLWKAENYDFSKMKVQKKLMDLKYVAPNSEEDVKQIEEASSIPDSFDARQQWPNCVSINNIRDQSDCGGCWAFAAAEAMSDRTCIASNGKVNTLLSAEDLLSCCVGMLSCGEGCKGGFPIKAWQWWDKHGLVTGGSYETQFGCKPYSIAPCGQTVNNVTWPACPEDVMPTPKCVKTCTSKNSYPIEYEKDKHYGASAYAVPKKVAAIQTEIMNHGPVEAAFTVYEDFYQYKSGVYVHTTGASLGGHAVKIVGWGVDAGVPYWLIANSWNINWGENGYFRMLRGTNECGIEHGVVAGIPDLKR</sequence>
<keyword evidence="11" id="KW-1185">Reference proteome</keyword>
<dbReference type="PANTHER" id="PTHR12411">
    <property type="entry name" value="CYSTEINE PROTEASE FAMILY C1-RELATED"/>
    <property type="match status" value="1"/>
</dbReference>
<evidence type="ECO:0000313" key="11">
    <source>
        <dbReference type="Proteomes" id="UP000494206"/>
    </source>
</evidence>
<dbReference type="PROSITE" id="PS00640">
    <property type="entry name" value="THIOL_PROTEASE_ASN"/>
    <property type="match status" value="1"/>
</dbReference>
<dbReference type="Pfam" id="PF00112">
    <property type="entry name" value="Peptidase_C1"/>
    <property type="match status" value="1"/>
</dbReference>
<keyword evidence="4" id="KW-0378">Hydrolase</keyword>
<evidence type="ECO:0000259" key="9">
    <source>
        <dbReference type="SMART" id="SM00645"/>
    </source>
</evidence>
<dbReference type="GO" id="GO:0008234">
    <property type="term" value="F:cysteine-type peptidase activity"/>
    <property type="evidence" value="ECO:0007669"/>
    <property type="project" value="UniProtKB-KW"/>
</dbReference>
<evidence type="ECO:0000256" key="6">
    <source>
        <dbReference type="ARBA" id="ARBA00023145"/>
    </source>
</evidence>
<keyword evidence="7" id="KW-1015">Disulfide bond</keyword>
<dbReference type="AlphaFoldDB" id="A0A8S1EA64"/>
<dbReference type="PROSITE" id="PS00639">
    <property type="entry name" value="THIOL_PROTEASE_HIS"/>
    <property type="match status" value="1"/>
</dbReference>
<evidence type="ECO:0000313" key="10">
    <source>
        <dbReference type="EMBL" id="CAB3397527.1"/>
    </source>
</evidence>
<feature type="signal peptide" evidence="8">
    <location>
        <begin position="1"/>
        <end position="15"/>
    </location>
</feature>
<reference evidence="10 11" key="1">
    <citation type="submission" date="2020-04" db="EMBL/GenBank/DDBJ databases">
        <authorList>
            <person name="Laetsch R D."/>
            <person name="Stevens L."/>
            <person name="Kumar S."/>
            <person name="Blaxter L. M."/>
        </authorList>
    </citation>
    <scope>NUCLEOTIDE SEQUENCE [LARGE SCALE GENOMIC DNA]</scope>
</reference>
<keyword evidence="3 8" id="KW-0732">Signal</keyword>
<gene>
    <name evidence="10" type="ORF">CBOVIS_LOCUS922</name>
</gene>
<accession>A0A8S1EA64</accession>
<dbReference type="InterPro" id="IPR025661">
    <property type="entry name" value="Pept_asp_AS"/>
</dbReference>
<evidence type="ECO:0000256" key="5">
    <source>
        <dbReference type="ARBA" id="ARBA00022807"/>
    </source>
</evidence>
<organism evidence="10 11">
    <name type="scientific">Caenorhabditis bovis</name>
    <dbReference type="NCBI Taxonomy" id="2654633"/>
    <lineage>
        <taxon>Eukaryota</taxon>
        <taxon>Metazoa</taxon>
        <taxon>Ecdysozoa</taxon>
        <taxon>Nematoda</taxon>
        <taxon>Chromadorea</taxon>
        <taxon>Rhabditida</taxon>
        <taxon>Rhabditina</taxon>
        <taxon>Rhabditomorpha</taxon>
        <taxon>Rhabditoidea</taxon>
        <taxon>Rhabditidae</taxon>
        <taxon>Peloderinae</taxon>
        <taxon>Caenorhabditis</taxon>
    </lineage>
</organism>
<dbReference type="InterPro" id="IPR025660">
    <property type="entry name" value="Pept_his_AS"/>
</dbReference>
<feature type="domain" description="Peptidase C1A papain C-terminal" evidence="9">
    <location>
        <begin position="79"/>
        <end position="334"/>
    </location>
</feature>
<comment type="similarity">
    <text evidence="1">Belongs to the peptidase C1 family.</text>
</comment>
<dbReference type="Proteomes" id="UP000494206">
    <property type="component" value="Unassembled WGS sequence"/>
</dbReference>
<dbReference type="PROSITE" id="PS00139">
    <property type="entry name" value="THIOL_PROTEASE_CYS"/>
    <property type="match status" value="1"/>
</dbReference>
<feature type="chain" id="PRO_5035854495" description="Peptidase C1A papain C-terminal domain-containing protein" evidence="8">
    <location>
        <begin position="16"/>
        <end position="339"/>
    </location>
</feature>
<keyword evidence="6" id="KW-0865">Zymogen</keyword>
<dbReference type="InterPro" id="IPR013128">
    <property type="entry name" value="Peptidase_C1A"/>
</dbReference>
<dbReference type="SUPFAM" id="SSF54001">
    <property type="entry name" value="Cysteine proteinases"/>
    <property type="match status" value="1"/>
</dbReference>
<evidence type="ECO:0000256" key="4">
    <source>
        <dbReference type="ARBA" id="ARBA00022801"/>
    </source>
</evidence>
<evidence type="ECO:0000256" key="2">
    <source>
        <dbReference type="ARBA" id="ARBA00022670"/>
    </source>
</evidence>
<dbReference type="InterPro" id="IPR000169">
    <property type="entry name" value="Pept_cys_AS"/>
</dbReference>
<dbReference type="FunFam" id="3.90.70.10:FF:000031">
    <property type="entry name" value="Cathepsin B"/>
    <property type="match status" value="1"/>
</dbReference>
<keyword evidence="5" id="KW-0788">Thiol protease</keyword>
<dbReference type="PRINTS" id="PR00705">
    <property type="entry name" value="PAPAIN"/>
</dbReference>
<dbReference type="CDD" id="cd02620">
    <property type="entry name" value="Peptidase_C1A_CathepsinB"/>
    <property type="match status" value="1"/>
</dbReference>
<evidence type="ECO:0000256" key="3">
    <source>
        <dbReference type="ARBA" id="ARBA00022729"/>
    </source>
</evidence>
<dbReference type="SMART" id="SM00645">
    <property type="entry name" value="Pept_C1"/>
    <property type="match status" value="1"/>
</dbReference>
<dbReference type="Gene3D" id="3.90.70.10">
    <property type="entry name" value="Cysteine proteinases"/>
    <property type="match status" value="1"/>
</dbReference>
<dbReference type="InterPro" id="IPR000668">
    <property type="entry name" value="Peptidase_C1A_C"/>
</dbReference>
<evidence type="ECO:0000256" key="7">
    <source>
        <dbReference type="ARBA" id="ARBA00023157"/>
    </source>
</evidence>
<evidence type="ECO:0000256" key="1">
    <source>
        <dbReference type="ARBA" id="ARBA00008455"/>
    </source>
</evidence>
<evidence type="ECO:0000256" key="8">
    <source>
        <dbReference type="SAM" id="SignalP"/>
    </source>
</evidence>
<comment type="caution">
    <text evidence="10">The sequence shown here is derived from an EMBL/GenBank/DDBJ whole genome shotgun (WGS) entry which is preliminary data.</text>
</comment>
<keyword evidence="2" id="KW-0645">Protease</keyword>
<dbReference type="InterPro" id="IPR038765">
    <property type="entry name" value="Papain-like_cys_pep_sf"/>
</dbReference>
<dbReference type="EMBL" id="CADEPM010000001">
    <property type="protein sequence ID" value="CAB3397527.1"/>
    <property type="molecule type" value="Genomic_DNA"/>
</dbReference>
<proteinExistence type="inferred from homology"/>
<protein>
    <recommendedName>
        <fullName evidence="9">Peptidase C1A papain C-terminal domain-containing protein</fullName>
    </recommendedName>
</protein>
<dbReference type="OrthoDB" id="10058785at2759"/>
<name>A0A8S1EA64_9PELO</name>